<keyword evidence="3" id="KW-1185">Reference proteome</keyword>
<dbReference type="AlphaFoldDB" id="A0A1M7YS22"/>
<keyword evidence="1" id="KW-1133">Transmembrane helix</keyword>
<feature type="transmembrane region" description="Helical" evidence="1">
    <location>
        <begin position="20"/>
        <end position="38"/>
    </location>
</feature>
<evidence type="ECO:0000313" key="3">
    <source>
        <dbReference type="Proteomes" id="UP000184600"/>
    </source>
</evidence>
<protein>
    <recommendedName>
        <fullName evidence="4">DUF1240 domain-containing protein</fullName>
    </recommendedName>
</protein>
<proteinExistence type="predicted"/>
<dbReference type="RefSeq" id="WP_073580406.1">
    <property type="nucleotide sequence ID" value="NZ_AP024898.1"/>
</dbReference>
<dbReference type="STRING" id="1117707.VQ7734_01148"/>
<keyword evidence="1" id="KW-0812">Transmembrane</keyword>
<feature type="transmembrane region" description="Helical" evidence="1">
    <location>
        <begin position="58"/>
        <end position="77"/>
    </location>
</feature>
<organism evidence="2 3">
    <name type="scientific">Vibrio quintilis</name>
    <dbReference type="NCBI Taxonomy" id="1117707"/>
    <lineage>
        <taxon>Bacteria</taxon>
        <taxon>Pseudomonadati</taxon>
        <taxon>Pseudomonadota</taxon>
        <taxon>Gammaproteobacteria</taxon>
        <taxon>Vibrionales</taxon>
        <taxon>Vibrionaceae</taxon>
        <taxon>Vibrio</taxon>
    </lineage>
</organism>
<keyword evidence="1" id="KW-0472">Membrane</keyword>
<feature type="transmembrane region" description="Helical" evidence="1">
    <location>
        <begin position="84"/>
        <end position="106"/>
    </location>
</feature>
<dbReference type="EMBL" id="FRFG01000014">
    <property type="protein sequence ID" value="SHO55420.1"/>
    <property type="molecule type" value="Genomic_DNA"/>
</dbReference>
<gene>
    <name evidence="2" type="ORF">VQ7734_01148</name>
</gene>
<reference evidence="3" key="1">
    <citation type="submission" date="2016-12" db="EMBL/GenBank/DDBJ databases">
        <authorList>
            <person name="Rodrigo-Torres L."/>
            <person name="Arahal R.D."/>
            <person name="Lucena T."/>
        </authorList>
    </citation>
    <scope>NUCLEOTIDE SEQUENCE [LARGE SCALE GENOMIC DNA]</scope>
</reference>
<accession>A0A1M7YS22</accession>
<evidence type="ECO:0008006" key="4">
    <source>
        <dbReference type="Google" id="ProtNLM"/>
    </source>
</evidence>
<dbReference type="OrthoDB" id="7062448at2"/>
<sequence>MNTKKIQIEVTPSQRVTTMILSGFFSISSLVYFSVNFYSLINSMINNHPVIYFNKSPMMFLGCGLFIFAIFLMTIFTNKLYHRFVLIVRVIFLSSFAITFIFPYVLGTYVDGFINENNYIYCSEASTHRGKFIEYVYTNNTKNCEKETEIKQKEYESL</sequence>
<evidence type="ECO:0000313" key="2">
    <source>
        <dbReference type="EMBL" id="SHO55420.1"/>
    </source>
</evidence>
<evidence type="ECO:0000256" key="1">
    <source>
        <dbReference type="SAM" id="Phobius"/>
    </source>
</evidence>
<dbReference type="Proteomes" id="UP000184600">
    <property type="component" value="Unassembled WGS sequence"/>
</dbReference>
<name>A0A1M7YS22_9VIBR</name>